<organism evidence="3 4">
    <name type="scientific">Anopheles minimus</name>
    <dbReference type="NCBI Taxonomy" id="112268"/>
    <lineage>
        <taxon>Eukaryota</taxon>
        <taxon>Metazoa</taxon>
        <taxon>Ecdysozoa</taxon>
        <taxon>Arthropoda</taxon>
        <taxon>Hexapoda</taxon>
        <taxon>Insecta</taxon>
        <taxon>Pterygota</taxon>
        <taxon>Neoptera</taxon>
        <taxon>Endopterygota</taxon>
        <taxon>Diptera</taxon>
        <taxon>Nematocera</taxon>
        <taxon>Culicoidea</taxon>
        <taxon>Culicidae</taxon>
        <taxon>Anophelinae</taxon>
        <taxon>Anopheles</taxon>
    </lineage>
</organism>
<keyword evidence="1" id="KW-0325">Glycoprotein</keyword>
<dbReference type="InterPro" id="IPR029058">
    <property type="entry name" value="AB_hydrolase_fold"/>
</dbReference>
<sequence length="600" mass="67374">MATISRTRLLLPGRPRKLFTVGNGDGLFRVLGSVRKLSTMEGGSRDIPTDHPIVELPGLGKLKGSTTRGAWTGVNIYQFLNVRYAEPAMGERRFKPPVPVEPWDGVLDVSEPKLGSPVYKRMKLLSEEQRAENLEDCINLSVFTKDFNGRKPVIVYVHGGGFYDGAIYHYPPNYIMEKDVVLVVPQYRLGVLGFLCSNTKQIPGNAGVMDVVLAFEWVQKYISHFGGDPRQVTAMAQSSGAAMVSSMTYSPLVDTEKLFNRLILQSGNCHGSWVWDRSPERNCRDIAGFAGFDRKAPLEDVERFLMNLDIFNLMKAFTQHYRLRTPNGTDTIGGARMVYNDPNGLFPENPYFIMRKGGGRKNMPLLTGVTRHDGTFAFLEVFNILLFKKLIGDPRITIHRMVDEVNQVLGVDDPSCTIRTLTMAQFFTHEQLASGDLRKLLPGFCDHTADVLIKGPVLKMAQNNAMYLPEQTYLYSFDYAGEHTRFGYGGDTSAIPFDGGVHHSNDLMYLFPYPPMAANLNEQDTSVAKRMVDLWTSFAIDGKPQAQDVPDWPPINNVLGPYLKINKQFTIGQDFREEFTVAIKNPSEIEKKKRKDTPSK</sequence>
<dbReference type="Pfam" id="PF00135">
    <property type="entry name" value="COesterase"/>
    <property type="match status" value="1"/>
</dbReference>
<reference evidence="4" key="1">
    <citation type="submission" date="2013-03" db="EMBL/GenBank/DDBJ databases">
        <title>The Genome Sequence of Anopheles minimus MINIMUS1.</title>
        <authorList>
            <consortium name="The Broad Institute Genomics Platform"/>
            <person name="Neafsey D.E."/>
            <person name="Walton C."/>
            <person name="Walker B."/>
            <person name="Young S.K."/>
            <person name="Zeng Q."/>
            <person name="Gargeya S."/>
            <person name="Fitzgerald M."/>
            <person name="Haas B."/>
            <person name="Abouelleil A."/>
            <person name="Allen A.W."/>
            <person name="Alvarado L."/>
            <person name="Arachchi H.M."/>
            <person name="Berlin A.M."/>
            <person name="Chapman S.B."/>
            <person name="Gainer-Dewar J."/>
            <person name="Goldberg J."/>
            <person name="Griggs A."/>
            <person name="Gujja S."/>
            <person name="Hansen M."/>
            <person name="Howarth C."/>
            <person name="Imamovic A."/>
            <person name="Ireland A."/>
            <person name="Larimer J."/>
            <person name="McCowan C."/>
            <person name="Murphy C."/>
            <person name="Pearson M."/>
            <person name="Poon T.W."/>
            <person name="Priest M."/>
            <person name="Roberts A."/>
            <person name="Saif S."/>
            <person name="Shea T."/>
            <person name="Sisk P."/>
            <person name="Sykes S."/>
            <person name="Wortman J."/>
            <person name="Nusbaum C."/>
            <person name="Birren B."/>
        </authorList>
    </citation>
    <scope>NUCLEOTIDE SEQUENCE [LARGE SCALE GENOMIC DNA]</scope>
    <source>
        <strain evidence="4">MINIMUS1</strain>
    </source>
</reference>
<name>A0A903Z046_9DIPT</name>
<accession>A0A903Z046</accession>
<dbReference type="EnsemblMetazoa" id="AMIN016287-RA">
    <property type="protein sequence ID" value="AMIN016287-PA"/>
    <property type="gene ID" value="AMIN016287"/>
</dbReference>
<evidence type="ECO:0000256" key="1">
    <source>
        <dbReference type="ARBA" id="ARBA00023180"/>
    </source>
</evidence>
<dbReference type="Gene3D" id="3.40.50.1820">
    <property type="entry name" value="alpha/beta hydrolase"/>
    <property type="match status" value="1"/>
</dbReference>
<dbReference type="PANTHER" id="PTHR43142">
    <property type="entry name" value="CARBOXYLIC ESTER HYDROLASE"/>
    <property type="match status" value="1"/>
</dbReference>
<dbReference type="AlphaFoldDB" id="A0A903Z046"/>
<evidence type="ECO:0000259" key="2">
    <source>
        <dbReference type="Pfam" id="PF00135"/>
    </source>
</evidence>
<dbReference type="PANTHER" id="PTHR43142:SF12">
    <property type="entry name" value="CARBOXYLESTERASE TYPE B DOMAIN-CONTAINING PROTEIN-RELATED"/>
    <property type="match status" value="1"/>
</dbReference>
<proteinExistence type="predicted"/>
<dbReference type="SUPFAM" id="SSF53474">
    <property type="entry name" value="alpha/beta-Hydrolases"/>
    <property type="match status" value="1"/>
</dbReference>
<evidence type="ECO:0000313" key="3">
    <source>
        <dbReference type="EnsemblMetazoa" id="AMIN016287-PA"/>
    </source>
</evidence>
<evidence type="ECO:0000313" key="4">
    <source>
        <dbReference type="Proteomes" id="UP000075920"/>
    </source>
</evidence>
<feature type="domain" description="Carboxylesterase type B" evidence="2">
    <location>
        <begin position="51"/>
        <end position="577"/>
    </location>
</feature>
<keyword evidence="4" id="KW-1185">Reference proteome</keyword>
<reference evidence="3" key="2">
    <citation type="submission" date="2022-10" db="UniProtKB">
        <authorList>
            <consortium name="EnsemblMetazoa"/>
        </authorList>
    </citation>
    <scope>IDENTIFICATION</scope>
    <source>
        <strain evidence="3">MINIMUS1</strain>
    </source>
</reference>
<dbReference type="InterPro" id="IPR002018">
    <property type="entry name" value="CarbesteraseB"/>
</dbReference>
<protein>
    <recommendedName>
        <fullName evidence="2">Carboxylesterase type B domain-containing protein</fullName>
    </recommendedName>
</protein>
<dbReference type="Proteomes" id="UP000075920">
    <property type="component" value="Unassembled WGS sequence"/>
</dbReference>